<evidence type="ECO:0000313" key="3">
    <source>
        <dbReference type="EMBL" id="QJH94156.1"/>
    </source>
</evidence>
<proteinExistence type="predicted"/>
<dbReference type="GO" id="GO:0003824">
    <property type="term" value="F:catalytic activity"/>
    <property type="evidence" value="ECO:0007669"/>
    <property type="project" value="InterPro"/>
</dbReference>
<protein>
    <submittedName>
        <fullName evidence="2">Putative tail protein</fullName>
    </submittedName>
</protein>
<feature type="domain" description="PLD phosphodiesterase" evidence="1">
    <location>
        <begin position="56"/>
        <end position="83"/>
    </location>
</feature>
<gene>
    <name evidence="2" type="ORF">TM448A00151_0035</name>
    <name evidence="3" type="ORF">TM448B00189_0049</name>
</gene>
<dbReference type="PROSITE" id="PS50035">
    <property type="entry name" value="PLD"/>
    <property type="match status" value="1"/>
</dbReference>
<dbReference type="EMBL" id="MT144596">
    <property type="protein sequence ID" value="QJH94156.1"/>
    <property type="molecule type" value="Genomic_DNA"/>
</dbReference>
<dbReference type="AlphaFoldDB" id="A0A6H1ZAA5"/>
<dbReference type="EMBL" id="MT143981">
    <property type="protein sequence ID" value="QJA44836.1"/>
    <property type="molecule type" value="Genomic_DNA"/>
</dbReference>
<evidence type="ECO:0000313" key="2">
    <source>
        <dbReference type="EMBL" id="QJA44836.1"/>
    </source>
</evidence>
<organism evidence="2">
    <name type="scientific">viral metagenome</name>
    <dbReference type="NCBI Taxonomy" id="1070528"/>
    <lineage>
        <taxon>unclassified sequences</taxon>
        <taxon>metagenomes</taxon>
        <taxon>organismal metagenomes</taxon>
    </lineage>
</organism>
<accession>A0A6H1ZAA5</accession>
<dbReference type="InterPro" id="IPR001736">
    <property type="entry name" value="PLipase_D/transphosphatidylase"/>
</dbReference>
<name>A0A6H1ZAA5_9ZZZZ</name>
<sequence>MKKLFKCILMIALVVGSCQVTSFKIYAFSSLWEDDDSRVDGSINTMDQVDDFINILSKDIHERILSIDGESVKIGSANWTAAGTTCDNLGTVSDGAVNLTSLSFEGSIADAFETSVTVTNPTADRTVTLPDANSVTLPTGAVFFMLTGSCPPGTTDVTATYADRFLKVNATQGTTAGPTLTGTSDSHTLTTAEIPAHTHTQASGDGLTGQGSLVHAANGIIYQNTATSSTGGGGGHTHTLSAATTLEPKSFTCKMCSVN</sequence>
<dbReference type="PROSITE" id="PS51257">
    <property type="entry name" value="PROKAR_LIPOPROTEIN"/>
    <property type="match status" value="1"/>
</dbReference>
<reference evidence="2" key="1">
    <citation type="submission" date="2020-03" db="EMBL/GenBank/DDBJ databases">
        <title>The deep terrestrial virosphere.</title>
        <authorList>
            <person name="Holmfeldt K."/>
            <person name="Nilsson E."/>
            <person name="Simone D."/>
            <person name="Lopez-Fernandez M."/>
            <person name="Wu X."/>
            <person name="de Brujin I."/>
            <person name="Lundin D."/>
            <person name="Andersson A."/>
            <person name="Bertilsson S."/>
            <person name="Dopson M."/>
        </authorList>
    </citation>
    <scope>NUCLEOTIDE SEQUENCE</scope>
    <source>
        <strain evidence="2">TM448A00151</strain>
        <strain evidence="3">TM448B00189</strain>
    </source>
</reference>
<evidence type="ECO:0000259" key="1">
    <source>
        <dbReference type="PROSITE" id="PS50035"/>
    </source>
</evidence>